<dbReference type="Gene3D" id="2.60.40.1260">
    <property type="entry name" value="Lamin Tail domain"/>
    <property type="match status" value="1"/>
</dbReference>
<dbReference type="PROSITE" id="PS50830">
    <property type="entry name" value="TNASE_3"/>
    <property type="match status" value="1"/>
</dbReference>
<gene>
    <name evidence="3" type="ORF">UFOPK3772_00627</name>
</gene>
<dbReference type="SUPFAM" id="SSF74853">
    <property type="entry name" value="Lamin A/C globular tail domain"/>
    <property type="match status" value="2"/>
</dbReference>
<dbReference type="InterPro" id="IPR001322">
    <property type="entry name" value="Lamin_tail_dom"/>
</dbReference>
<dbReference type="SUPFAM" id="SSF50199">
    <property type="entry name" value="Staphylococcal nuclease"/>
    <property type="match status" value="1"/>
</dbReference>
<protein>
    <submittedName>
        <fullName evidence="3">Unannotated protein</fullName>
    </submittedName>
</protein>
<accession>A0A6J7J2T0</accession>
<evidence type="ECO:0000259" key="2">
    <source>
        <dbReference type="PROSITE" id="PS51841"/>
    </source>
</evidence>
<dbReference type="Gene3D" id="2.40.50.90">
    <property type="match status" value="1"/>
</dbReference>
<reference evidence="3" key="1">
    <citation type="submission" date="2020-05" db="EMBL/GenBank/DDBJ databases">
        <authorList>
            <person name="Chiriac C."/>
            <person name="Salcher M."/>
            <person name="Ghai R."/>
            <person name="Kavagutti S V."/>
        </authorList>
    </citation>
    <scope>NUCLEOTIDE SEQUENCE</scope>
</reference>
<proteinExistence type="predicted"/>
<evidence type="ECO:0000313" key="3">
    <source>
        <dbReference type="EMBL" id="CAB4936852.1"/>
    </source>
</evidence>
<sequence>MQGEFSMNRRKLTAGSTIVVFAAAAALTAAAVPATAGPWDGVRSWETATVQRVVDGDTLIVNDEVTGAESRIRLLGINAPEITTSDHAGQCGGALGRKIMKSLVPVGSRVRLAAVDQTSTGKSARPQRVVLAFNPATGEFDQDLAWAMAERGLGVWFTVPKEAAMSSLYREAIAGAQSRRDGIWNPNLCRQALQPDAALSLRLGRTAAGGKVADEWVSVRNTGASTVDISGWMLRDSGLQGWYTFPGGSILTPGDYRVVHTGTGTPGQPDGHDVYAGAKARLYQDVGTGPALVGDGAYLLDAAKNFRFWREYPCTATCEADPLAGGLVIDAISVGQGKGKARAKTQWVRLANKGSAEACLDGARLDTVAKVYRFAPGTCIPAGGTWTLNVRKGSATPAEAFWGLTDPALWASGTARLISDRDQVIATGSW</sequence>
<feature type="domain" description="LTD" evidence="2">
    <location>
        <begin position="189"/>
        <end position="338"/>
    </location>
</feature>
<name>A0A6J7J2T0_9ZZZZ</name>
<organism evidence="3">
    <name type="scientific">freshwater metagenome</name>
    <dbReference type="NCBI Taxonomy" id="449393"/>
    <lineage>
        <taxon>unclassified sequences</taxon>
        <taxon>metagenomes</taxon>
        <taxon>ecological metagenomes</taxon>
    </lineage>
</organism>
<dbReference type="InterPro" id="IPR035437">
    <property type="entry name" value="SNase_OB-fold_sf"/>
</dbReference>
<dbReference type="PROSITE" id="PS51841">
    <property type="entry name" value="LTD"/>
    <property type="match status" value="1"/>
</dbReference>
<dbReference type="PROSITE" id="PS51318">
    <property type="entry name" value="TAT"/>
    <property type="match status" value="1"/>
</dbReference>
<dbReference type="SMART" id="SM00318">
    <property type="entry name" value="SNc"/>
    <property type="match status" value="1"/>
</dbReference>
<dbReference type="InterPro" id="IPR006311">
    <property type="entry name" value="TAT_signal"/>
</dbReference>
<evidence type="ECO:0000259" key="1">
    <source>
        <dbReference type="PROSITE" id="PS50830"/>
    </source>
</evidence>
<dbReference type="Pfam" id="PF00932">
    <property type="entry name" value="LTD"/>
    <property type="match status" value="1"/>
</dbReference>
<dbReference type="InterPro" id="IPR016071">
    <property type="entry name" value="Staphylococal_nuclease_OB-fold"/>
</dbReference>
<dbReference type="InterPro" id="IPR036415">
    <property type="entry name" value="Lamin_tail_dom_sf"/>
</dbReference>
<dbReference type="AlphaFoldDB" id="A0A6J7J2T0"/>
<feature type="domain" description="TNase-like" evidence="1">
    <location>
        <begin position="44"/>
        <end position="186"/>
    </location>
</feature>
<dbReference type="EMBL" id="CAFBNE010000013">
    <property type="protein sequence ID" value="CAB4936852.1"/>
    <property type="molecule type" value="Genomic_DNA"/>
</dbReference>